<comment type="caution">
    <text evidence="1">The sequence shown here is derived from an EMBL/GenBank/DDBJ whole genome shotgun (WGS) entry which is preliminary data.</text>
</comment>
<protein>
    <submittedName>
        <fullName evidence="1">Uncharacterized protein</fullName>
    </submittedName>
</protein>
<evidence type="ECO:0000313" key="1">
    <source>
        <dbReference type="EMBL" id="KAK3197428.1"/>
    </source>
</evidence>
<dbReference type="EMBL" id="WVTA01000018">
    <property type="protein sequence ID" value="KAK3197428.1"/>
    <property type="molecule type" value="Genomic_DNA"/>
</dbReference>
<sequence length="135" mass="14783">MLASLNAASLSLGAIPLPTVSLPAISLPTIALPTISLPTTTLLTRLVTPIIKFGDYVLGLLRAAFSCPSVPLFCDFDTEDPEMGISLCVRHANTHSSVLAMEGYDKLEDEMEERMRIRCRAYTVKIDEKGWLRMG</sequence>
<gene>
    <name evidence="1" type="ORF">GRF29_216g176778</name>
</gene>
<reference evidence="1 2" key="1">
    <citation type="submission" date="2021-02" db="EMBL/GenBank/DDBJ databases">
        <title>Genome assembly of Pseudopithomyces chartarum.</title>
        <authorList>
            <person name="Jauregui R."/>
            <person name="Singh J."/>
            <person name="Voisey C."/>
        </authorList>
    </citation>
    <scope>NUCLEOTIDE SEQUENCE [LARGE SCALE GENOMIC DNA]</scope>
    <source>
        <strain evidence="1 2">AGR01</strain>
    </source>
</reference>
<accession>A0AAN6RCC6</accession>
<evidence type="ECO:0000313" key="2">
    <source>
        <dbReference type="Proteomes" id="UP001280581"/>
    </source>
</evidence>
<proteinExistence type="predicted"/>
<organism evidence="1 2">
    <name type="scientific">Pseudopithomyces chartarum</name>
    <dbReference type="NCBI Taxonomy" id="1892770"/>
    <lineage>
        <taxon>Eukaryota</taxon>
        <taxon>Fungi</taxon>
        <taxon>Dikarya</taxon>
        <taxon>Ascomycota</taxon>
        <taxon>Pezizomycotina</taxon>
        <taxon>Dothideomycetes</taxon>
        <taxon>Pleosporomycetidae</taxon>
        <taxon>Pleosporales</taxon>
        <taxon>Massarineae</taxon>
        <taxon>Didymosphaeriaceae</taxon>
        <taxon>Pseudopithomyces</taxon>
    </lineage>
</organism>
<dbReference type="Proteomes" id="UP001280581">
    <property type="component" value="Unassembled WGS sequence"/>
</dbReference>
<keyword evidence="2" id="KW-1185">Reference proteome</keyword>
<name>A0AAN6RCC6_9PLEO</name>
<dbReference type="AlphaFoldDB" id="A0AAN6RCC6"/>